<sequence length="324" mass="35614">MGIRDQLREHLVRTLRQFWRLSPAEFEGRTVPSDGMTEELADEMLDNLPDSPDDFSPFGADQEVPLVVKLRPRGTVEDDWSARPTPERPWPVVLLHGTGQSNGDFQELTSALRADGWVVFAPSYGIRATSPIEVSAEFVGAYLTQVLQATGAEKLILLGHSQGGLVVRYWMRFLGGARHTHHFVGLAVPHLGTTIGGLASPIIRTERGEEIALKIAEAAVGPVVHQMLVDSEFITRLNGDDPLDDGVTYTCIATRSDSLVQPPESGFLPAPDDDPHRVHNIWVQDLEPHSVVLHEQMPFDQKVRRLVLAALRRVAAGAPAARST</sequence>
<proteinExistence type="predicted"/>
<organism evidence="2 3">
    <name type="scientific">Corynebacterium yudongzhengii</name>
    <dbReference type="NCBI Taxonomy" id="2080740"/>
    <lineage>
        <taxon>Bacteria</taxon>
        <taxon>Bacillati</taxon>
        <taxon>Actinomycetota</taxon>
        <taxon>Actinomycetes</taxon>
        <taxon>Mycobacteriales</taxon>
        <taxon>Corynebacteriaceae</taxon>
        <taxon>Corynebacterium</taxon>
    </lineage>
</organism>
<dbReference type="PANTHER" id="PTHR37946">
    <property type="entry name" value="SLL1969 PROTEIN"/>
    <property type="match status" value="1"/>
</dbReference>
<dbReference type="Gene3D" id="3.40.50.1820">
    <property type="entry name" value="alpha/beta hydrolase"/>
    <property type="match status" value="1"/>
</dbReference>
<dbReference type="InterPro" id="IPR029058">
    <property type="entry name" value="AB_hydrolase_fold"/>
</dbReference>
<keyword evidence="3" id="KW-1185">Reference proteome</keyword>
<dbReference type="InterPro" id="IPR000073">
    <property type="entry name" value="AB_hydrolase_1"/>
</dbReference>
<feature type="domain" description="AB hydrolase-1" evidence="1">
    <location>
        <begin position="91"/>
        <end position="170"/>
    </location>
</feature>
<evidence type="ECO:0000313" key="2">
    <source>
        <dbReference type="EMBL" id="PWC00904.1"/>
    </source>
</evidence>
<dbReference type="AlphaFoldDB" id="A0A2U1T4H8"/>
<dbReference type="KEGG" id="cyz:C3B44_00310"/>
<evidence type="ECO:0000259" key="1">
    <source>
        <dbReference type="Pfam" id="PF00561"/>
    </source>
</evidence>
<reference evidence="3" key="1">
    <citation type="submission" date="2018-04" db="EMBL/GenBank/DDBJ databases">
        <authorList>
            <person name="Liu S."/>
            <person name="Wang Z."/>
            <person name="Li J."/>
        </authorList>
    </citation>
    <scope>NUCLEOTIDE SEQUENCE [LARGE SCALE GENOMIC DNA]</scope>
    <source>
        <strain evidence="3">2189</strain>
    </source>
</reference>
<dbReference type="GO" id="GO:0003824">
    <property type="term" value="F:catalytic activity"/>
    <property type="evidence" value="ECO:0007669"/>
    <property type="project" value="UniProtKB-ARBA"/>
</dbReference>
<dbReference type="PANTHER" id="PTHR37946:SF1">
    <property type="entry name" value="SLL1969 PROTEIN"/>
    <property type="match status" value="1"/>
</dbReference>
<dbReference type="SUPFAM" id="SSF53474">
    <property type="entry name" value="alpha/beta-Hydrolases"/>
    <property type="match status" value="1"/>
</dbReference>
<name>A0A2U1T4H8_9CORY</name>
<gene>
    <name evidence="2" type="ORF">DF222_10265</name>
</gene>
<dbReference type="RefSeq" id="WP_108430609.1">
    <property type="nucleotide sequence ID" value="NZ_CP026947.1"/>
</dbReference>
<evidence type="ECO:0000313" key="3">
    <source>
        <dbReference type="Proteomes" id="UP000244989"/>
    </source>
</evidence>
<comment type="caution">
    <text evidence="2">The sequence shown here is derived from an EMBL/GenBank/DDBJ whole genome shotgun (WGS) entry which is preliminary data.</text>
</comment>
<dbReference type="Proteomes" id="UP000244989">
    <property type="component" value="Unassembled WGS sequence"/>
</dbReference>
<dbReference type="Pfam" id="PF00561">
    <property type="entry name" value="Abhydrolase_1"/>
    <property type="match status" value="1"/>
</dbReference>
<dbReference type="OrthoDB" id="8871309at2"/>
<dbReference type="EMBL" id="QEEZ01000025">
    <property type="protein sequence ID" value="PWC00904.1"/>
    <property type="molecule type" value="Genomic_DNA"/>
</dbReference>
<accession>A0A2U1T4H8</accession>
<protein>
    <submittedName>
        <fullName evidence="2">Triacylglycerol lipase</fullName>
    </submittedName>
</protein>